<gene>
    <name evidence="6" type="ORF">M0638_08525</name>
</gene>
<evidence type="ECO:0000313" key="7">
    <source>
        <dbReference type="Proteomes" id="UP001139516"/>
    </source>
</evidence>
<keyword evidence="7" id="KW-1185">Reference proteome</keyword>
<feature type="chain" id="PRO_5040829064" evidence="4">
    <location>
        <begin position="26"/>
        <end position="392"/>
    </location>
</feature>
<accession>A0A9X2BTK7</accession>
<comment type="caution">
    <text evidence="6">The sequence shown here is derived from an EMBL/GenBank/DDBJ whole genome shotgun (WGS) entry which is preliminary data.</text>
</comment>
<dbReference type="RefSeq" id="WP_248666548.1">
    <property type="nucleotide sequence ID" value="NZ_JALPRX010000031.1"/>
</dbReference>
<dbReference type="GO" id="GO:0006865">
    <property type="term" value="P:amino acid transport"/>
    <property type="evidence" value="ECO:0007669"/>
    <property type="project" value="UniProtKB-KW"/>
</dbReference>
<dbReference type="InterPro" id="IPR028082">
    <property type="entry name" value="Peripla_BP_I"/>
</dbReference>
<evidence type="ECO:0000256" key="2">
    <source>
        <dbReference type="ARBA" id="ARBA00022729"/>
    </source>
</evidence>
<dbReference type="InterPro" id="IPR028081">
    <property type="entry name" value="Leu-bd"/>
</dbReference>
<evidence type="ECO:0000259" key="5">
    <source>
        <dbReference type="Pfam" id="PF13458"/>
    </source>
</evidence>
<dbReference type="AlphaFoldDB" id="A0A9X2BTK7"/>
<keyword evidence="2 4" id="KW-0732">Signal</keyword>
<evidence type="ECO:0000313" key="6">
    <source>
        <dbReference type="EMBL" id="MCK8784422.1"/>
    </source>
</evidence>
<dbReference type="EMBL" id="JALPRX010000031">
    <property type="protein sequence ID" value="MCK8784422.1"/>
    <property type="molecule type" value="Genomic_DNA"/>
</dbReference>
<keyword evidence="3" id="KW-0813">Transport</keyword>
<dbReference type="SUPFAM" id="SSF53822">
    <property type="entry name" value="Periplasmic binding protein-like I"/>
    <property type="match status" value="1"/>
</dbReference>
<dbReference type="InterPro" id="IPR051010">
    <property type="entry name" value="BCAA_transport"/>
</dbReference>
<evidence type="ECO:0000256" key="1">
    <source>
        <dbReference type="ARBA" id="ARBA00010062"/>
    </source>
</evidence>
<dbReference type="Gene3D" id="3.40.50.2300">
    <property type="match status" value="2"/>
</dbReference>
<organism evidence="6 7">
    <name type="scientific">Roseomonas acroporae</name>
    <dbReference type="NCBI Taxonomy" id="2937791"/>
    <lineage>
        <taxon>Bacteria</taxon>
        <taxon>Pseudomonadati</taxon>
        <taxon>Pseudomonadota</taxon>
        <taxon>Alphaproteobacteria</taxon>
        <taxon>Acetobacterales</taxon>
        <taxon>Roseomonadaceae</taxon>
        <taxon>Roseomonas</taxon>
    </lineage>
</organism>
<comment type="similarity">
    <text evidence="1">Belongs to the leucine-binding protein family.</text>
</comment>
<feature type="signal peptide" evidence="4">
    <location>
        <begin position="1"/>
        <end position="25"/>
    </location>
</feature>
<proteinExistence type="inferred from homology"/>
<evidence type="ECO:0000256" key="3">
    <source>
        <dbReference type="ARBA" id="ARBA00022970"/>
    </source>
</evidence>
<dbReference type="PANTHER" id="PTHR30483:SF6">
    <property type="entry name" value="PERIPLASMIC BINDING PROTEIN OF ABC TRANSPORTER FOR NATURAL AMINO ACIDS"/>
    <property type="match status" value="1"/>
</dbReference>
<feature type="domain" description="Leucine-binding protein" evidence="5">
    <location>
        <begin position="30"/>
        <end position="382"/>
    </location>
</feature>
<dbReference type="Proteomes" id="UP001139516">
    <property type="component" value="Unassembled WGS sequence"/>
</dbReference>
<dbReference type="Pfam" id="PF13458">
    <property type="entry name" value="Peripla_BP_6"/>
    <property type="match status" value="1"/>
</dbReference>
<protein>
    <submittedName>
        <fullName evidence="6">ABC transporter substrate-binding protein</fullName>
    </submittedName>
</protein>
<keyword evidence="3" id="KW-0029">Amino-acid transport</keyword>
<dbReference type="PANTHER" id="PTHR30483">
    <property type="entry name" value="LEUCINE-SPECIFIC-BINDING PROTEIN"/>
    <property type="match status" value="1"/>
</dbReference>
<reference evidence="6" key="1">
    <citation type="submission" date="2022-04" db="EMBL/GenBank/DDBJ databases">
        <title>Roseomonas acroporae sp. nov., isolated from coral Acropora digitifera.</title>
        <authorList>
            <person name="Sun H."/>
        </authorList>
    </citation>
    <scope>NUCLEOTIDE SEQUENCE</scope>
    <source>
        <strain evidence="6">NAR14</strain>
    </source>
</reference>
<sequence length="392" mass="41325">MRRRTLLGSAGLLLAAPAIRARAQAAGELVIGFAMAKTGPYVSLANTNEVAVDLAVAEINAAGGIGGRRLRVEKFDTGGDPRQASLAVQKLAEDNRALAIIGPFSSSEVRVSFPVGERIGVVQMSMSSSAPGLAKPYKFAFRNTLDEGKVIGEVLAALVGRNLPHAAAAIAYATDDTVSKSVGTAVLPALFRERQVAVKGSVDFQYRAFDLSPQVSQLAQMRPDIIGVGAPPEAMVALAKELKRQGVGGRMIAGTTVADPDLPQRMGEGGNGALVGTTFFEGLNDRTRAFGARFAEAARQAGIARTQPNGQDASSYDIVLLFAEAMRRGGVTGDPAKLAQERTAIRDQLLALREFPSLEGPLSFGQDHDAVKPIYVVEASDGAWKLFETRHG</sequence>
<evidence type="ECO:0000256" key="4">
    <source>
        <dbReference type="SAM" id="SignalP"/>
    </source>
</evidence>
<name>A0A9X2BTK7_9PROT</name>